<sequence>MTLKFENDTTRIYYDDTIPGLIQVWNGFATGAPLREAHEALLQLQQQYGTAKSLSDLRTMRVIPRADQQWIQEVFFPQALAAGYRAVAIITSEDVFNQTSVKNILLHIGQNDTFQAEYFQDESAARAWLAQLP</sequence>
<name>A0ABY7PNN6_9BACT</name>
<reference evidence="1 2" key="1">
    <citation type="journal article" date="2011" name="Int. J. Syst. Evol. Microbiol.">
        <title>Hymenobacter yonginensis sp. nov., isolated from a mesotrophic artificial lake.</title>
        <authorList>
            <person name="Joung Y."/>
            <person name="Cho S.H."/>
            <person name="Kim H."/>
            <person name="Kim S.B."/>
            <person name="Joh K."/>
        </authorList>
    </citation>
    <scope>NUCLEOTIDE SEQUENCE [LARGE SCALE GENOMIC DNA]</scope>
    <source>
        <strain evidence="1 2">KCTC 22745</strain>
    </source>
</reference>
<accession>A0ABY7PNN6</accession>
<dbReference type="RefSeq" id="WP_270127425.1">
    <property type="nucleotide sequence ID" value="NZ_CP115396.1"/>
</dbReference>
<dbReference type="EMBL" id="CP115396">
    <property type="protein sequence ID" value="WBO84860.1"/>
    <property type="molecule type" value="Genomic_DNA"/>
</dbReference>
<gene>
    <name evidence="1" type="ORF">O9Z63_01135</name>
</gene>
<evidence type="ECO:0000313" key="1">
    <source>
        <dbReference type="EMBL" id="WBO84860.1"/>
    </source>
</evidence>
<proteinExistence type="predicted"/>
<keyword evidence="2" id="KW-1185">Reference proteome</keyword>
<evidence type="ECO:0000313" key="2">
    <source>
        <dbReference type="Proteomes" id="UP001211872"/>
    </source>
</evidence>
<protein>
    <submittedName>
        <fullName evidence="1">STAS/SEC14 domain-containing protein</fullName>
    </submittedName>
</protein>
<dbReference type="Pfam" id="PF11964">
    <property type="entry name" value="SpoIIAA-like"/>
    <property type="match status" value="1"/>
</dbReference>
<dbReference type="InterPro" id="IPR021866">
    <property type="entry name" value="SpoIIAA-like"/>
</dbReference>
<dbReference type="Proteomes" id="UP001211872">
    <property type="component" value="Chromosome"/>
</dbReference>
<organism evidence="1 2">
    <name type="scientific">Hymenobacter yonginensis</name>
    <dbReference type="NCBI Taxonomy" id="748197"/>
    <lineage>
        <taxon>Bacteria</taxon>
        <taxon>Pseudomonadati</taxon>
        <taxon>Bacteroidota</taxon>
        <taxon>Cytophagia</taxon>
        <taxon>Cytophagales</taxon>
        <taxon>Hymenobacteraceae</taxon>
        <taxon>Hymenobacter</taxon>
    </lineage>
</organism>